<evidence type="ECO:0000313" key="4">
    <source>
        <dbReference type="Proteomes" id="UP000193404"/>
    </source>
</evidence>
<evidence type="ECO:0000313" key="3">
    <source>
        <dbReference type="EMBL" id="ARM74605.1"/>
    </source>
</evidence>
<dbReference type="EMBL" id="CP020477">
    <property type="protein sequence ID" value="ARM74605.1"/>
    <property type="molecule type" value="Genomic_DNA"/>
</dbReference>
<dbReference type="InterPro" id="IPR002716">
    <property type="entry name" value="PIN_dom"/>
</dbReference>
<keyword evidence="4" id="KW-1185">Reference proteome</keyword>
<dbReference type="InterPro" id="IPR029060">
    <property type="entry name" value="PIN-like_dom_sf"/>
</dbReference>
<proteinExistence type="predicted"/>
<dbReference type="PANTHER" id="PTHR35901">
    <property type="entry name" value="RIBONUCLEASE VAPC3"/>
    <property type="match status" value="1"/>
</dbReference>
<evidence type="ECO:0000259" key="2">
    <source>
        <dbReference type="Pfam" id="PF01850"/>
    </source>
</evidence>
<name>A0A1W6JWI3_9CREN</name>
<dbReference type="Proteomes" id="UP000193404">
    <property type="component" value="Chromosome"/>
</dbReference>
<sequence>MKDKYLFDTSALYPLIIELLRGKINLNFLSNAYILDLTIYEIGNVLWKESKIKNKIKDPVETMQNFLKIIEKFNLITEIDYTKVLKLAIERNLTFYDSAYVYIAEENNLTLVTYDKELLGKTKNAKTLDEIISKS</sequence>
<dbReference type="STRING" id="282676.B6F84_00220"/>
<evidence type="ECO:0000256" key="1">
    <source>
        <dbReference type="ARBA" id="ARBA00022842"/>
    </source>
</evidence>
<dbReference type="CDD" id="cd09873">
    <property type="entry name" value="PIN_Pae0151-like"/>
    <property type="match status" value="1"/>
</dbReference>
<dbReference type="InterPro" id="IPR051619">
    <property type="entry name" value="TypeII_TA_RNase_PINc/VapC"/>
</dbReference>
<dbReference type="RefSeq" id="WP_148690350.1">
    <property type="nucleotide sequence ID" value="NZ_CP020477.1"/>
</dbReference>
<dbReference type="GeneID" id="41589296"/>
<dbReference type="OrthoDB" id="168412at2157"/>
<dbReference type="AlphaFoldDB" id="A0A1W6JWI3"/>
<dbReference type="InterPro" id="IPR044153">
    <property type="entry name" value="PIN_Pae0151-like"/>
</dbReference>
<keyword evidence="1" id="KW-0460">Magnesium</keyword>
<reference evidence="3 4" key="1">
    <citation type="submission" date="2017-03" db="EMBL/GenBank/DDBJ databases">
        <title>Sulfur activation and transportation mechanism of thermophilic Archaea Acidianus manzaensis YN-25.</title>
        <authorList>
            <person name="Ma Y."/>
            <person name="Yang Y."/>
            <person name="Xia J."/>
        </authorList>
    </citation>
    <scope>NUCLEOTIDE SEQUENCE [LARGE SCALE GENOMIC DNA]</scope>
    <source>
        <strain evidence="3 4">YN-25</strain>
    </source>
</reference>
<dbReference type="Gene3D" id="3.40.50.1010">
    <property type="entry name" value="5'-nuclease"/>
    <property type="match status" value="1"/>
</dbReference>
<dbReference type="Pfam" id="PF01850">
    <property type="entry name" value="PIN"/>
    <property type="match status" value="1"/>
</dbReference>
<dbReference type="KEGG" id="aman:B6F84_00220"/>
<organism evidence="3 4">
    <name type="scientific">Acidianus manzaensis</name>
    <dbReference type="NCBI Taxonomy" id="282676"/>
    <lineage>
        <taxon>Archaea</taxon>
        <taxon>Thermoproteota</taxon>
        <taxon>Thermoprotei</taxon>
        <taxon>Sulfolobales</taxon>
        <taxon>Sulfolobaceae</taxon>
        <taxon>Acidianus</taxon>
    </lineage>
</organism>
<accession>A0A1W6JWI3</accession>
<gene>
    <name evidence="3" type="ORF">B6F84_00220</name>
</gene>
<feature type="domain" description="PIN" evidence="2">
    <location>
        <begin position="5"/>
        <end position="118"/>
    </location>
</feature>
<protein>
    <recommendedName>
        <fullName evidence="2">PIN domain-containing protein</fullName>
    </recommendedName>
</protein>
<dbReference type="PANTHER" id="PTHR35901:SF1">
    <property type="entry name" value="EXONUCLEASE VAPC9"/>
    <property type="match status" value="1"/>
</dbReference>
<dbReference type="SUPFAM" id="SSF88723">
    <property type="entry name" value="PIN domain-like"/>
    <property type="match status" value="1"/>
</dbReference>